<feature type="region of interest" description="Disordered" evidence="1">
    <location>
        <begin position="122"/>
        <end position="145"/>
    </location>
</feature>
<dbReference type="Pfam" id="PF13902">
    <property type="entry name" value="R3H-assoc"/>
    <property type="match status" value="1"/>
</dbReference>
<proteinExistence type="evidence at transcript level"/>
<dbReference type="PROSITE" id="PS51061">
    <property type="entry name" value="R3H"/>
    <property type="match status" value="1"/>
</dbReference>
<dbReference type="InterPro" id="IPR039629">
    <property type="entry name" value="R3HDM4"/>
</dbReference>
<evidence type="ECO:0000259" key="2">
    <source>
        <dbReference type="PROSITE" id="PS51061"/>
    </source>
</evidence>
<dbReference type="EMBL" id="BT080791">
    <property type="protein sequence ID" value="ACO15215.1"/>
    <property type="molecule type" value="mRNA"/>
</dbReference>
<dbReference type="InterPro" id="IPR001374">
    <property type="entry name" value="R3H_dom"/>
</dbReference>
<dbReference type="GO" id="GO:0003676">
    <property type="term" value="F:nucleic acid binding"/>
    <property type="evidence" value="ECO:0007669"/>
    <property type="project" value="UniProtKB-UniRule"/>
</dbReference>
<evidence type="ECO:0000256" key="1">
    <source>
        <dbReference type="SAM" id="MobiDB-lite"/>
    </source>
</evidence>
<dbReference type="AlphaFoldDB" id="C1C1R2"/>
<accession>C1C1R2</accession>
<sequence length="256" mass="29030">MGVIKAKIEVKRPEVEGRSSSDEDSLEAIQDSLAAQAESHERGPPRGARTFKGIQAPSSKGTTLALKKGRRSRHRYENEKLLTTQHEDELIWDVVDRSSSSPRFSDLNEDLMTRFYYGDSVSNDEDECNQSSNRNGERAKANAENPEDFDPEVAYLSIGFNLRTALKKSLPVGMLSRLEEEIVDFFTENPHSFYIADELSSFERLLAHACSSYHCLRSYSFNESGKRKLKIGNPKSGFFKPDPCLSSYLKKRFSRQ</sequence>
<dbReference type="PANTHER" id="PTHR32019:SF2">
    <property type="entry name" value="R3H DOMAIN-CONTAINING PROTEIN 4"/>
    <property type="match status" value="1"/>
</dbReference>
<gene>
    <name evidence="3" type="primary">CS022</name>
</gene>
<dbReference type="InterPro" id="IPR025952">
    <property type="entry name" value="R3H-assoc_dom"/>
</dbReference>
<evidence type="ECO:0000313" key="3">
    <source>
        <dbReference type="EMBL" id="ACO15215.1"/>
    </source>
</evidence>
<dbReference type="Gene3D" id="3.30.1370.50">
    <property type="entry name" value="R3H-like domain"/>
    <property type="match status" value="1"/>
</dbReference>
<feature type="domain" description="R3H" evidence="2">
    <location>
        <begin position="172"/>
        <end position="235"/>
    </location>
</feature>
<dbReference type="SUPFAM" id="SSF82708">
    <property type="entry name" value="R3H domain"/>
    <property type="match status" value="1"/>
</dbReference>
<organism evidence="3">
    <name type="scientific">Caligus clemensi</name>
    <name type="common">Sea louse</name>
    <dbReference type="NCBI Taxonomy" id="344056"/>
    <lineage>
        <taxon>Eukaryota</taxon>
        <taxon>Metazoa</taxon>
        <taxon>Ecdysozoa</taxon>
        <taxon>Arthropoda</taxon>
        <taxon>Crustacea</taxon>
        <taxon>Multicrustacea</taxon>
        <taxon>Hexanauplia</taxon>
        <taxon>Copepoda</taxon>
        <taxon>Siphonostomatoida</taxon>
        <taxon>Caligidae</taxon>
        <taxon>Caligus</taxon>
    </lineage>
</organism>
<reference evidence="3" key="1">
    <citation type="submission" date="2009-03" db="EMBL/GenBank/DDBJ databases">
        <title>Caligus clemensi ESTs and full-length cDNAs.</title>
        <authorList>
            <person name="Yasuike M."/>
            <person name="von Schalburg K."/>
            <person name="Cooper G."/>
            <person name="Leong J."/>
            <person name="Jones S.R.M."/>
            <person name="Koop B.F."/>
        </authorList>
    </citation>
    <scope>NUCLEOTIDE SEQUENCE</scope>
    <source>
        <tissue evidence="3">Whole</tissue>
    </source>
</reference>
<feature type="region of interest" description="Disordered" evidence="1">
    <location>
        <begin position="1"/>
        <end position="72"/>
    </location>
</feature>
<name>C1C1R2_CALCM</name>
<dbReference type="PANTHER" id="PTHR32019">
    <property type="entry name" value="R3H DOMAIN-CONTAINING PROTEIN 4"/>
    <property type="match status" value="1"/>
</dbReference>
<protein>
    <submittedName>
        <fullName evidence="3">C19orf22 homolog</fullName>
    </submittedName>
</protein>
<feature type="compositionally biased region" description="Basic and acidic residues" evidence="1">
    <location>
        <begin position="1"/>
        <end position="21"/>
    </location>
</feature>
<dbReference type="InterPro" id="IPR036867">
    <property type="entry name" value="R3H_dom_sf"/>
</dbReference>